<name>A0ABT7QYD8_9BACT</name>
<dbReference type="EMBL" id="JAQIBD010000002">
    <property type="protein sequence ID" value="MDM5271807.1"/>
    <property type="molecule type" value="Genomic_DNA"/>
</dbReference>
<protein>
    <submittedName>
        <fullName evidence="2">Uncharacterized protein</fullName>
    </submittedName>
</protein>
<evidence type="ECO:0000313" key="2">
    <source>
        <dbReference type="EMBL" id="MDM5271807.1"/>
    </source>
</evidence>
<organism evidence="2 3">
    <name type="scientific">Sulfurovum zhangzhouensis</name>
    <dbReference type="NCBI Taxonomy" id="3019067"/>
    <lineage>
        <taxon>Bacteria</taxon>
        <taxon>Pseudomonadati</taxon>
        <taxon>Campylobacterota</taxon>
        <taxon>Epsilonproteobacteria</taxon>
        <taxon>Campylobacterales</taxon>
        <taxon>Sulfurovaceae</taxon>
        <taxon>Sulfurovum</taxon>
    </lineage>
</organism>
<evidence type="ECO:0000313" key="3">
    <source>
        <dbReference type="Proteomes" id="UP001169069"/>
    </source>
</evidence>
<feature type="transmembrane region" description="Helical" evidence="1">
    <location>
        <begin position="6"/>
        <end position="28"/>
    </location>
</feature>
<comment type="caution">
    <text evidence="2">The sequence shown here is derived from an EMBL/GenBank/DDBJ whole genome shotgun (WGS) entry which is preliminary data.</text>
</comment>
<gene>
    <name evidence="2" type="ORF">PGH07_06430</name>
</gene>
<keyword evidence="1" id="KW-0472">Membrane</keyword>
<keyword evidence="3" id="KW-1185">Reference proteome</keyword>
<dbReference type="Proteomes" id="UP001169069">
    <property type="component" value="Unassembled WGS sequence"/>
</dbReference>
<accession>A0ABT7QYD8</accession>
<keyword evidence="1" id="KW-0812">Transmembrane</keyword>
<dbReference type="RefSeq" id="WP_289413533.1">
    <property type="nucleotide sequence ID" value="NZ_JAQIBD010000002.1"/>
</dbReference>
<proteinExistence type="predicted"/>
<evidence type="ECO:0000256" key="1">
    <source>
        <dbReference type="SAM" id="Phobius"/>
    </source>
</evidence>
<keyword evidence="1" id="KW-1133">Transmembrane helix</keyword>
<reference evidence="2" key="1">
    <citation type="submission" date="2023-01" db="EMBL/GenBank/DDBJ databases">
        <title>Sulfurovum sp. zt1-1 genome assembly.</title>
        <authorList>
            <person name="Wang J."/>
        </authorList>
    </citation>
    <scope>NUCLEOTIDE SEQUENCE</scope>
    <source>
        <strain evidence="2">Zt1-1</strain>
    </source>
</reference>
<sequence>MEYTTSLLWLLTWPLIIFLGYKFTAFNLKYFRELEKLEEDQ</sequence>